<comment type="caution">
    <text evidence="3">The sequence shown here is derived from an EMBL/GenBank/DDBJ whole genome shotgun (WGS) entry which is preliminary data.</text>
</comment>
<sequence length="108" mass="12398">MNLPAGLPAWAYVIVSAMILAAQVVAALWINRKGEDRDMATRGEITNNHDKNLRDDLDDKNRSVLDAIERLRRDMNGEFATVNERIANNESNVNELRRELHDLRRSEQ</sequence>
<proteinExistence type="predicted"/>
<evidence type="ECO:0000256" key="1">
    <source>
        <dbReference type="SAM" id="Coils"/>
    </source>
</evidence>
<reference evidence="3 4" key="1">
    <citation type="submission" date="2019-10" db="EMBL/GenBank/DDBJ databases">
        <title>Bifidobacterium from non-human primates.</title>
        <authorList>
            <person name="Modesto M."/>
        </authorList>
    </citation>
    <scope>NUCLEOTIDE SEQUENCE [LARGE SCALE GENOMIC DNA]</scope>
    <source>
        <strain evidence="3 4">TRE17</strain>
    </source>
</reference>
<accession>A0A6N9Z942</accession>
<feature type="coiled-coil region" evidence="1">
    <location>
        <begin position="54"/>
        <end position="106"/>
    </location>
</feature>
<keyword evidence="2" id="KW-0812">Transmembrane</keyword>
<keyword evidence="4" id="KW-1185">Reference proteome</keyword>
<dbReference type="EMBL" id="WHZW01000036">
    <property type="protein sequence ID" value="NEG90613.1"/>
    <property type="molecule type" value="Genomic_DNA"/>
</dbReference>
<evidence type="ECO:0000256" key="2">
    <source>
        <dbReference type="SAM" id="Phobius"/>
    </source>
</evidence>
<protein>
    <submittedName>
        <fullName evidence="3">DUF2746 domain-containing protein</fullName>
    </submittedName>
</protein>
<feature type="transmembrane region" description="Helical" evidence="2">
    <location>
        <begin position="12"/>
        <end position="30"/>
    </location>
</feature>
<keyword evidence="2" id="KW-0472">Membrane</keyword>
<evidence type="ECO:0000313" key="4">
    <source>
        <dbReference type="Proteomes" id="UP000469194"/>
    </source>
</evidence>
<keyword evidence="2" id="KW-1133">Transmembrane helix</keyword>
<organism evidence="3 4">
    <name type="scientific">Bifidobacterium aerophilum</name>
    <dbReference type="NCBI Taxonomy" id="1798155"/>
    <lineage>
        <taxon>Bacteria</taxon>
        <taxon>Bacillati</taxon>
        <taxon>Actinomycetota</taxon>
        <taxon>Actinomycetes</taxon>
        <taxon>Bifidobacteriales</taxon>
        <taxon>Bifidobacteriaceae</taxon>
        <taxon>Bifidobacterium</taxon>
    </lineage>
</organism>
<name>A0A6N9Z942_9BIFI</name>
<dbReference type="Proteomes" id="UP000469194">
    <property type="component" value="Unassembled WGS sequence"/>
</dbReference>
<dbReference type="AlphaFoldDB" id="A0A6N9Z942"/>
<gene>
    <name evidence="3" type="ORF">GFD25_11630</name>
</gene>
<evidence type="ECO:0000313" key="3">
    <source>
        <dbReference type="EMBL" id="NEG90613.1"/>
    </source>
</evidence>
<dbReference type="RefSeq" id="WP_163233022.1">
    <property type="nucleotide sequence ID" value="NZ_WHZW01000036.1"/>
</dbReference>
<keyword evidence="1" id="KW-0175">Coiled coil</keyword>